<accession>A0A0A5G960</accession>
<comment type="caution">
    <text evidence="3">The sequence shown here is derived from an EMBL/GenBank/DDBJ whole genome shotgun (WGS) entry which is preliminary data.</text>
</comment>
<dbReference type="AlphaFoldDB" id="A0A0A5G960"/>
<proteinExistence type="predicted"/>
<evidence type="ECO:0000256" key="1">
    <source>
        <dbReference type="PIRSR" id="PIRSR014972-1"/>
    </source>
</evidence>
<feature type="active site" evidence="1">
    <location>
        <position position="44"/>
    </location>
</feature>
<dbReference type="Pfam" id="PF22636">
    <property type="entry name" value="FlK"/>
    <property type="match status" value="1"/>
</dbReference>
<sequence length="134" mass="14498">MKPGMEVGQTATITAQVTEDMFAQFEGNVVHEAYSTVSMVYHMEWAARQIILPYIEDHEEGIGAAVSVKHVAPTAIGTNVYVTATLTELKNNVIITEVEAKNDKGVIGAGKVTQAILPKEEIHQKLAESANESC</sequence>
<dbReference type="PIRSF" id="PIRSF014972">
    <property type="entry name" value="FlK"/>
    <property type="match status" value="1"/>
</dbReference>
<dbReference type="Gene3D" id="3.10.129.10">
    <property type="entry name" value="Hotdog Thioesterase"/>
    <property type="match status" value="1"/>
</dbReference>
<dbReference type="InterPro" id="IPR025540">
    <property type="entry name" value="FlK"/>
</dbReference>
<protein>
    <submittedName>
        <fullName evidence="3">Thioesterase</fullName>
    </submittedName>
</protein>
<dbReference type="InterPro" id="IPR054485">
    <property type="entry name" value="FlK-like_dom"/>
</dbReference>
<keyword evidence="4" id="KW-1185">Reference proteome</keyword>
<dbReference type="PANTHER" id="PTHR36934">
    <property type="entry name" value="BLR0278 PROTEIN"/>
    <property type="match status" value="1"/>
</dbReference>
<dbReference type="RefSeq" id="WP_027446107.1">
    <property type="nucleotide sequence ID" value="NZ_AULJ01000020.1"/>
</dbReference>
<dbReference type="STRING" id="1385511.GCA_000425225_02104"/>
<gene>
    <name evidence="3" type="ORF">N783_09540</name>
</gene>
<feature type="active site" evidence="1">
    <location>
        <position position="70"/>
    </location>
</feature>
<evidence type="ECO:0000313" key="3">
    <source>
        <dbReference type="EMBL" id="KGX87650.1"/>
    </source>
</evidence>
<name>A0A0A5G960_9BACI</name>
<dbReference type="PANTHER" id="PTHR36934:SF1">
    <property type="entry name" value="THIOESTERASE DOMAIN-CONTAINING PROTEIN"/>
    <property type="match status" value="1"/>
</dbReference>
<organism evidence="3 4">
    <name type="scientific">Pontibacillus marinus BH030004 = DSM 16465</name>
    <dbReference type="NCBI Taxonomy" id="1385511"/>
    <lineage>
        <taxon>Bacteria</taxon>
        <taxon>Bacillati</taxon>
        <taxon>Bacillota</taxon>
        <taxon>Bacilli</taxon>
        <taxon>Bacillales</taxon>
        <taxon>Bacillaceae</taxon>
        <taxon>Pontibacillus</taxon>
    </lineage>
</organism>
<dbReference type="eggNOG" id="COG5496">
    <property type="taxonomic scope" value="Bacteria"/>
</dbReference>
<dbReference type="InterPro" id="IPR029069">
    <property type="entry name" value="HotDog_dom_sf"/>
</dbReference>
<dbReference type="EMBL" id="AVPF01000023">
    <property type="protein sequence ID" value="KGX87650.1"/>
    <property type="molecule type" value="Genomic_DNA"/>
</dbReference>
<reference evidence="3 4" key="1">
    <citation type="submission" date="2013-08" db="EMBL/GenBank/DDBJ databases">
        <authorList>
            <person name="Huang J."/>
            <person name="Wang G."/>
        </authorList>
    </citation>
    <scope>NUCLEOTIDE SEQUENCE [LARGE SCALE GENOMIC DNA]</scope>
    <source>
        <strain evidence="3 4">BH030004</strain>
    </source>
</reference>
<feature type="domain" description="Fluoroacetyl-CoA-specific thioesterase-like" evidence="2">
    <location>
        <begin position="17"/>
        <end position="120"/>
    </location>
</feature>
<feature type="active site" evidence="1">
    <location>
        <position position="36"/>
    </location>
</feature>
<evidence type="ECO:0000313" key="4">
    <source>
        <dbReference type="Proteomes" id="UP000030403"/>
    </source>
</evidence>
<dbReference type="Proteomes" id="UP000030403">
    <property type="component" value="Unassembled WGS sequence"/>
</dbReference>
<evidence type="ECO:0000259" key="2">
    <source>
        <dbReference type="Pfam" id="PF22636"/>
    </source>
</evidence>
<dbReference type="OrthoDB" id="6902891at2"/>
<dbReference type="SUPFAM" id="SSF54637">
    <property type="entry name" value="Thioesterase/thiol ester dehydrase-isomerase"/>
    <property type="match status" value="1"/>
</dbReference>